<feature type="binding site" evidence="5">
    <location>
        <position position="292"/>
    </location>
    <ligand>
        <name>FAD</name>
        <dbReference type="ChEBI" id="CHEBI:57692"/>
    </ligand>
</feature>
<dbReference type="EMBL" id="KL198016">
    <property type="protein sequence ID" value="KDQ21683.1"/>
    <property type="molecule type" value="Genomic_DNA"/>
</dbReference>
<dbReference type="InterPro" id="IPR012132">
    <property type="entry name" value="GMC_OxRdtase"/>
</dbReference>
<evidence type="ECO:0000259" key="6">
    <source>
        <dbReference type="PROSITE" id="PS00624"/>
    </source>
</evidence>
<feature type="domain" description="Glucose-methanol-choline oxidoreductase N-terminal" evidence="6">
    <location>
        <begin position="332"/>
        <end position="346"/>
    </location>
</feature>
<evidence type="ECO:0000256" key="3">
    <source>
        <dbReference type="ARBA" id="ARBA00022630"/>
    </source>
</evidence>
<dbReference type="PIRSF" id="PIRSF000137">
    <property type="entry name" value="Alcohol_oxidase"/>
    <property type="match status" value="1"/>
</dbReference>
<accession>A0A067N101</accession>
<dbReference type="Proteomes" id="UP000027195">
    <property type="component" value="Unassembled WGS sequence"/>
</dbReference>
<dbReference type="InterPro" id="IPR007867">
    <property type="entry name" value="GMC_OxRtase_C"/>
</dbReference>
<comment type="similarity">
    <text evidence="2">Belongs to the GMC oxidoreductase family.</text>
</comment>
<protein>
    <recommendedName>
        <fullName evidence="6">Glucose-methanol-choline oxidoreductase N-terminal domain-containing protein</fullName>
    </recommendedName>
</protein>
<evidence type="ECO:0000313" key="8">
    <source>
        <dbReference type="Proteomes" id="UP000027195"/>
    </source>
</evidence>
<keyword evidence="8" id="KW-1185">Reference proteome</keyword>
<dbReference type="InterPro" id="IPR000172">
    <property type="entry name" value="GMC_OxRdtase_N"/>
</dbReference>
<dbReference type="OrthoDB" id="269227at2759"/>
<evidence type="ECO:0000256" key="4">
    <source>
        <dbReference type="ARBA" id="ARBA00022827"/>
    </source>
</evidence>
<dbReference type="PANTHER" id="PTHR11552:SF147">
    <property type="entry name" value="CHOLINE DEHYDROGENASE, MITOCHONDRIAL"/>
    <property type="match status" value="1"/>
</dbReference>
<gene>
    <name evidence="7" type="ORF">BOTBODRAFT_50263</name>
</gene>
<dbReference type="InterPro" id="IPR036188">
    <property type="entry name" value="FAD/NAD-bd_sf"/>
</dbReference>
<keyword evidence="4 5" id="KW-0274">FAD</keyword>
<evidence type="ECO:0000256" key="5">
    <source>
        <dbReference type="PIRSR" id="PIRSR000137-2"/>
    </source>
</evidence>
<sequence>MSTSSSGSPDGLKPLNIRYYGFNHLFRLSKKSTTSRYRKPGQVGTVVADGEPGAPERVPVGPSDATSEYDIVIIGGGTAGCVLASRLSERADIRVLLLEAGKSSTEVAASRVPAGFMALMRGPCDYKLETVPQANCFGRRVYWPRGKFLGGCSGMNALICHHGSPSDYDEWAMNTDPGAEDWKYENFKRHVMYFENLTPQTLTSEKKPLEGARKAGVSVGYSGHYSNAAAKWHAACETLGIPVKENLSTSLGVSRVTTYIDPRGRRSTTESGYLTREVLSRPNLTVVVGAQVTKIVFGDTEKGLRAVGVDFRRKDGLVYRVRARREVVLSAGAVHTPQILMLSGVGPSEHLASNNVPLVHNLPGVGLSLKDHPWVMMRFRAKKNESLSSYLEPSLKYDHKRVVALFQWLLKHDGPYTSNGAEVAAFVRATDPILFPAPQGSPKLEDTTSGPNAPDLELLASPGCVKNLGGEKIPSGGVFGLVAASLRPTSVGTIKLKSANPSDPPIIDPNYLDTKHDVDVLVRGIRLMLEIVKTEPFASIVDQTDTHPDLDHGLHKLSDDELENVVRQRVETIFHPVGTAKMAPLSAGGVVDPYLRVHGIPNLRIVDASIMPTIIR</sequence>
<dbReference type="Gene3D" id="3.50.50.60">
    <property type="entry name" value="FAD/NAD(P)-binding domain"/>
    <property type="match status" value="1"/>
</dbReference>
<dbReference type="STRING" id="930990.A0A067N101"/>
<dbReference type="Pfam" id="PF05199">
    <property type="entry name" value="GMC_oxred_C"/>
    <property type="match status" value="1"/>
</dbReference>
<proteinExistence type="inferred from homology"/>
<dbReference type="AlphaFoldDB" id="A0A067N101"/>
<dbReference type="GO" id="GO:0050660">
    <property type="term" value="F:flavin adenine dinucleotide binding"/>
    <property type="evidence" value="ECO:0007669"/>
    <property type="project" value="InterPro"/>
</dbReference>
<name>A0A067N101_BOTB1</name>
<dbReference type="Gene3D" id="3.30.560.10">
    <property type="entry name" value="Glucose Oxidase, domain 3"/>
    <property type="match status" value="1"/>
</dbReference>
<dbReference type="PANTHER" id="PTHR11552">
    <property type="entry name" value="GLUCOSE-METHANOL-CHOLINE GMC OXIDOREDUCTASE"/>
    <property type="match status" value="1"/>
</dbReference>
<reference evidence="8" key="1">
    <citation type="journal article" date="2014" name="Proc. Natl. Acad. Sci. U.S.A.">
        <title>Extensive sampling of basidiomycete genomes demonstrates inadequacy of the white-rot/brown-rot paradigm for wood decay fungi.</title>
        <authorList>
            <person name="Riley R."/>
            <person name="Salamov A.A."/>
            <person name="Brown D.W."/>
            <person name="Nagy L.G."/>
            <person name="Floudas D."/>
            <person name="Held B.W."/>
            <person name="Levasseur A."/>
            <person name="Lombard V."/>
            <person name="Morin E."/>
            <person name="Otillar R."/>
            <person name="Lindquist E.A."/>
            <person name="Sun H."/>
            <person name="LaButti K.M."/>
            <person name="Schmutz J."/>
            <person name="Jabbour D."/>
            <person name="Luo H."/>
            <person name="Baker S.E."/>
            <person name="Pisabarro A.G."/>
            <person name="Walton J.D."/>
            <person name="Blanchette R.A."/>
            <person name="Henrissat B."/>
            <person name="Martin F."/>
            <person name="Cullen D."/>
            <person name="Hibbett D.S."/>
            <person name="Grigoriev I.V."/>
        </authorList>
    </citation>
    <scope>NUCLEOTIDE SEQUENCE [LARGE SCALE GENOMIC DNA]</scope>
    <source>
        <strain evidence="8">FD-172 SS1</strain>
    </source>
</reference>
<dbReference type="SUPFAM" id="SSF54373">
    <property type="entry name" value="FAD-linked reductases, C-terminal domain"/>
    <property type="match status" value="1"/>
</dbReference>
<evidence type="ECO:0000256" key="2">
    <source>
        <dbReference type="ARBA" id="ARBA00010790"/>
    </source>
</evidence>
<dbReference type="Pfam" id="PF00732">
    <property type="entry name" value="GMC_oxred_N"/>
    <property type="match status" value="1"/>
</dbReference>
<dbReference type="SUPFAM" id="SSF51905">
    <property type="entry name" value="FAD/NAD(P)-binding domain"/>
    <property type="match status" value="1"/>
</dbReference>
<dbReference type="GO" id="GO:0016614">
    <property type="term" value="F:oxidoreductase activity, acting on CH-OH group of donors"/>
    <property type="evidence" value="ECO:0007669"/>
    <property type="project" value="InterPro"/>
</dbReference>
<keyword evidence="3" id="KW-0285">Flavoprotein</keyword>
<dbReference type="InParanoid" id="A0A067N101"/>
<dbReference type="HOGENOM" id="CLU_002865_7_2_1"/>
<evidence type="ECO:0000313" key="7">
    <source>
        <dbReference type="EMBL" id="KDQ21683.1"/>
    </source>
</evidence>
<comment type="cofactor">
    <cofactor evidence="1 5">
        <name>FAD</name>
        <dbReference type="ChEBI" id="CHEBI:57692"/>
    </cofactor>
</comment>
<evidence type="ECO:0000256" key="1">
    <source>
        <dbReference type="ARBA" id="ARBA00001974"/>
    </source>
</evidence>
<dbReference type="PROSITE" id="PS00624">
    <property type="entry name" value="GMC_OXRED_2"/>
    <property type="match status" value="1"/>
</dbReference>
<organism evidence="7 8">
    <name type="scientific">Botryobasidium botryosum (strain FD-172 SS1)</name>
    <dbReference type="NCBI Taxonomy" id="930990"/>
    <lineage>
        <taxon>Eukaryota</taxon>
        <taxon>Fungi</taxon>
        <taxon>Dikarya</taxon>
        <taxon>Basidiomycota</taxon>
        <taxon>Agaricomycotina</taxon>
        <taxon>Agaricomycetes</taxon>
        <taxon>Cantharellales</taxon>
        <taxon>Botryobasidiaceae</taxon>
        <taxon>Botryobasidium</taxon>
    </lineage>
</organism>